<accession>A0ABY7AIE9</accession>
<keyword evidence="4 7" id="KW-0812">Transmembrane</keyword>
<evidence type="ECO:0000256" key="3">
    <source>
        <dbReference type="ARBA" id="ARBA00022475"/>
    </source>
</evidence>
<feature type="transmembrane region" description="Helical" evidence="7">
    <location>
        <begin position="40"/>
        <end position="57"/>
    </location>
</feature>
<evidence type="ECO:0000313" key="8">
    <source>
        <dbReference type="EMBL" id="WAJ69378.1"/>
    </source>
</evidence>
<evidence type="ECO:0000256" key="5">
    <source>
        <dbReference type="ARBA" id="ARBA00022989"/>
    </source>
</evidence>
<gene>
    <name evidence="8" type="ORF">OLW01_09305</name>
</gene>
<feature type="transmembrane region" description="Helical" evidence="7">
    <location>
        <begin position="413"/>
        <end position="430"/>
    </location>
</feature>
<keyword evidence="6 7" id="KW-0472">Membrane</keyword>
<protein>
    <submittedName>
        <fullName evidence="8">Lipopolysaccharide biosynthesis protein</fullName>
    </submittedName>
</protein>
<dbReference type="InterPro" id="IPR050833">
    <property type="entry name" value="Poly_Biosynth_Transport"/>
</dbReference>
<organism evidence="8 9">
    <name type="scientific">Catenovulum adriaticum</name>
    <dbReference type="NCBI Taxonomy" id="2984846"/>
    <lineage>
        <taxon>Bacteria</taxon>
        <taxon>Pseudomonadati</taxon>
        <taxon>Pseudomonadota</taxon>
        <taxon>Gammaproteobacteria</taxon>
        <taxon>Alteromonadales</taxon>
        <taxon>Alteromonadaceae</taxon>
        <taxon>Catenovulum</taxon>
    </lineage>
</organism>
<feature type="transmembrane region" description="Helical" evidence="7">
    <location>
        <begin position="78"/>
        <end position="101"/>
    </location>
</feature>
<feature type="transmembrane region" description="Helical" evidence="7">
    <location>
        <begin position="321"/>
        <end position="344"/>
    </location>
</feature>
<evidence type="ECO:0000313" key="9">
    <source>
        <dbReference type="Proteomes" id="UP001163726"/>
    </source>
</evidence>
<reference evidence="8" key="1">
    <citation type="submission" date="2022-10" db="EMBL/GenBank/DDBJ databases">
        <title>Catenovulum adriacola sp. nov. isolated in the Harbour of Susak.</title>
        <authorList>
            <person name="Schoch T."/>
            <person name="Reich S.J."/>
            <person name="Stoeferle S."/>
            <person name="Flaiz M."/>
            <person name="Kazda M."/>
            <person name="Riedel C.U."/>
            <person name="Duerre P."/>
        </authorList>
    </citation>
    <scope>NUCLEOTIDE SEQUENCE</scope>
    <source>
        <strain evidence="8">TS8</strain>
    </source>
</reference>
<dbReference type="RefSeq" id="WP_268073596.1">
    <property type="nucleotide sequence ID" value="NZ_CP109965.1"/>
</dbReference>
<evidence type="ECO:0000256" key="4">
    <source>
        <dbReference type="ARBA" id="ARBA00022692"/>
    </source>
</evidence>
<feature type="transmembrane region" description="Helical" evidence="7">
    <location>
        <begin position="436"/>
        <end position="460"/>
    </location>
</feature>
<dbReference type="PANTHER" id="PTHR30250:SF10">
    <property type="entry name" value="LIPOPOLYSACCHARIDE BIOSYNTHESIS PROTEIN WZXC"/>
    <property type="match status" value="1"/>
</dbReference>
<keyword evidence="5 7" id="KW-1133">Transmembrane helix</keyword>
<name>A0ABY7AIE9_9ALTE</name>
<keyword evidence="9" id="KW-1185">Reference proteome</keyword>
<feature type="transmembrane region" description="Helical" evidence="7">
    <location>
        <begin position="113"/>
        <end position="134"/>
    </location>
</feature>
<evidence type="ECO:0000256" key="6">
    <source>
        <dbReference type="ARBA" id="ARBA00023136"/>
    </source>
</evidence>
<evidence type="ECO:0000256" key="1">
    <source>
        <dbReference type="ARBA" id="ARBA00004651"/>
    </source>
</evidence>
<comment type="similarity">
    <text evidence="2">Belongs to the polysaccharide synthase family.</text>
</comment>
<comment type="subcellular location">
    <subcellularLocation>
        <location evidence="1">Cell membrane</location>
        <topology evidence="1">Multi-pass membrane protein</topology>
    </subcellularLocation>
</comment>
<dbReference type="PANTHER" id="PTHR30250">
    <property type="entry name" value="PST FAMILY PREDICTED COLANIC ACID TRANSPORTER"/>
    <property type="match status" value="1"/>
</dbReference>
<sequence length="482" mass="54180">MLTNKTALGVIWSFLEQFSRRGISVLVTLLLAYFLTPEDYGLVAMMSLFLALGNALMESGFKQALIRKLNLTDLDINTAFYANILLSAIAYIVLFIAAPFISAYYNEPQLTSLIKIAGLILIFNAFQVVQTAILSKKMEFKALLKANFPAAIISGASAVLLAYLGFGVWALIGQMLLSSLLISAFLWLQSSWRPKMRFCMHSLKEMYNYGYKLFLSSLLDTFYKNIFVMIIAKTFTVSLAGLYFFADRVKELLITQLIISIQTVTFPALSEIQDDSARLKQAYRKIMQVMTFTVFPILLIFAALAAVVFDLLLPDKWLAAVPYLQLMCISCLVIPIISINLNIIKIKGHSGWYLFLEIVKKLTGFIVLFFTYKHGVLAILYGQIASQAVNYYPSVYLSNKLVSYSFVQQMKDFLPNLILSAVVAIFVWYLQTILTLPAFIELIILGLLSLIMFVGGAFVLKLDSLSLTLKMLQNLKNKKRAS</sequence>
<dbReference type="CDD" id="cd13127">
    <property type="entry name" value="MATE_tuaB_like"/>
    <property type="match status" value="1"/>
</dbReference>
<dbReference type="Proteomes" id="UP001163726">
    <property type="component" value="Chromosome"/>
</dbReference>
<evidence type="ECO:0000256" key="7">
    <source>
        <dbReference type="SAM" id="Phobius"/>
    </source>
</evidence>
<dbReference type="EMBL" id="CP109965">
    <property type="protein sequence ID" value="WAJ69378.1"/>
    <property type="molecule type" value="Genomic_DNA"/>
</dbReference>
<feature type="transmembrane region" description="Helical" evidence="7">
    <location>
        <begin position="226"/>
        <end position="246"/>
    </location>
</feature>
<evidence type="ECO:0000256" key="2">
    <source>
        <dbReference type="ARBA" id="ARBA00007430"/>
    </source>
</evidence>
<dbReference type="Pfam" id="PF13440">
    <property type="entry name" value="Polysacc_synt_3"/>
    <property type="match status" value="1"/>
</dbReference>
<feature type="transmembrane region" description="Helical" evidence="7">
    <location>
        <begin position="289"/>
        <end position="309"/>
    </location>
</feature>
<proteinExistence type="inferred from homology"/>
<keyword evidence="3" id="KW-1003">Cell membrane</keyword>
<feature type="transmembrane region" description="Helical" evidence="7">
    <location>
        <begin position="146"/>
        <end position="163"/>
    </location>
</feature>